<protein>
    <submittedName>
        <fullName evidence="9">Outer membrane efflux protein</fullName>
    </submittedName>
</protein>
<reference evidence="9 10" key="1">
    <citation type="submission" date="2011-05" db="EMBL/GenBank/DDBJ databases">
        <title>Complete sequence of Thioalkalimicrobium cyclicum ALM1.</title>
        <authorList>
            <consortium name="US DOE Joint Genome Institute"/>
            <person name="Lucas S."/>
            <person name="Han J."/>
            <person name="Lapidus A."/>
            <person name="Cheng J.-F."/>
            <person name="Goodwin L."/>
            <person name="Pitluck S."/>
            <person name="Peters L."/>
            <person name="Mikhailova N."/>
            <person name="Davenport K."/>
            <person name="Han C."/>
            <person name="Tapia R."/>
            <person name="Land M."/>
            <person name="Hauser L."/>
            <person name="Kyrpides N."/>
            <person name="Ivanova N."/>
            <person name="Pagani I."/>
            <person name="Kappler U."/>
            <person name="Woyke T."/>
        </authorList>
    </citation>
    <scope>NUCLEOTIDE SEQUENCE [LARGE SCALE GENOMIC DNA]</scope>
    <source>
        <strain evidence="10">DSM 14477 / JCM 11371 / ALM1</strain>
    </source>
</reference>
<dbReference type="PANTHER" id="PTHR30026">
    <property type="entry name" value="OUTER MEMBRANE PROTEIN TOLC"/>
    <property type="match status" value="1"/>
</dbReference>
<dbReference type="GO" id="GO:0015562">
    <property type="term" value="F:efflux transmembrane transporter activity"/>
    <property type="evidence" value="ECO:0007669"/>
    <property type="project" value="InterPro"/>
</dbReference>
<dbReference type="AlphaFoldDB" id="F6DAF8"/>
<sequence>MKQFTKKQLPIWLSICLAGGAVAPGFATASTPDSANALILEQGVMALNQQTLVEQLIARNAQVLFSQLQTELAQHQILQETGAFEPVFFSNVRYDDVRRQAEASDRSSPRLSPDFSVFEEQRSQYEIGVNSRLRSGADLRVSYQTLHRENNTIGQITSNPSNNAEWTGSINLVITQPLMRGLGATQQQSRIAQAELEHQVLISQYQQQLMRSMFDGLSAYWQLYRVEQVQQMRVESLENAQKTYADLERRVRAGQLPETTLLEARSNILSRQAELDASLHAYQDAKTRLTTLLNISAAEQDVTIKLLDEPVATALALQGSFEAYFDTVLASWPSYAVALKRADVQMEQLKSARDELKPQLDLLMGYSTNGLGFDYGKSAEKQFSTDFPSWFAGLSLTMPLQGNKRARGQELAALTRLSQSEIDAQAIRTGLANDLQNRLIQVERSHDELMGYQDNVALLKELLRIERELFDAGSRRLSDVYDREDRLNRGMQQYIDAKVKFEIAKLSLQLAEGSLLGNFGISVGDGSSLSASPVQPVVQR</sequence>
<keyword evidence="4" id="KW-1134">Transmembrane beta strand</keyword>
<evidence type="ECO:0000256" key="3">
    <source>
        <dbReference type="ARBA" id="ARBA00022448"/>
    </source>
</evidence>
<dbReference type="eggNOG" id="COG1538">
    <property type="taxonomic scope" value="Bacteria"/>
</dbReference>
<proteinExistence type="inferred from homology"/>
<evidence type="ECO:0000256" key="7">
    <source>
        <dbReference type="ARBA" id="ARBA00023237"/>
    </source>
</evidence>
<keyword evidence="8" id="KW-0732">Signal</keyword>
<evidence type="ECO:0000256" key="5">
    <source>
        <dbReference type="ARBA" id="ARBA00022692"/>
    </source>
</evidence>
<dbReference type="InterPro" id="IPR051906">
    <property type="entry name" value="TolC-like"/>
</dbReference>
<keyword evidence="10" id="KW-1185">Reference proteome</keyword>
<evidence type="ECO:0000313" key="9">
    <source>
        <dbReference type="EMBL" id="AEG31124.1"/>
    </source>
</evidence>
<dbReference type="GO" id="GO:0009279">
    <property type="term" value="C:cell outer membrane"/>
    <property type="evidence" value="ECO:0007669"/>
    <property type="project" value="UniProtKB-SubCell"/>
</dbReference>
<dbReference type="RefSeq" id="WP_013834905.1">
    <property type="nucleotide sequence ID" value="NC_015581.1"/>
</dbReference>
<evidence type="ECO:0000256" key="6">
    <source>
        <dbReference type="ARBA" id="ARBA00023136"/>
    </source>
</evidence>
<organism evidence="9 10">
    <name type="scientific">Thiomicrospira cyclica (strain DSM 14477 / JCM 11371 / ALM1)</name>
    <name type="common">Thioalkalimicrobium cyclicum</name>
    <dbReference type="NCBI Taxonomy" id="717773"/>
    <lineage>
        <taxon>Bacteria</taxon>
        <taxon>Pseudomonadati</taxon>
        <taxon>Pseudomonadota</taxon>
        <taxon>Gammaproteobacteria</taxon>
        <taxon>Thiotrichales</taxon>
        <taxon>Piscirickettsiaceae</taxon>
        <taxon>Thiomicrospira</taxon>
    </lineage>
</organism>
<evidence type="ECO:0000256" key="2">
    <source>
        <dbReference type="ARBA" id="ARBA00007613"/>
    </source>
</evidence>
<keyword evidence="3" id="KW-0813">Transport</keyword>
<dbReference type="Pfam" id="PF02321">
    <property type="entry name" value="OEP"/>
    <property type="match status" value="1"/>
</dbReference>
<dbReference type="OrthoDB" id="6193348at2"/>
<dbReference type="SUPFAM" id="SSF56954">
    <property type="entry name" value="Outer membrane efflux proteins (OEP)"/>
    <property type="match status" value="1"/>
</dbReference>
<keyword evidence="6" id="KW-0472">Membrane</keyword>
<evidence type="ECO:0000256" key="8">
    <source>
        <dbReference type="SAM" id="SignalP"/>
    </source>
</evidence>
<dbReference type="HOGENOM" id="CLU_504248_0_0_6"/>
<accession>F6DAF8</accession>
<dbReference type="GO" id="GO:0015288">
    <property type="term" value="F:porin activity"/>
    <property type="evidence" value="ECO:0007669"/>
    <property type="project" value="TreeGrafter"/>
</dbReference>
<dbReference type="InterPro" id="IPR003423">
    <property type="entry name" value="OMP_efflux"/>
</dbReference>
<dbReference type="STRING" id="717773.Thicy_0348"/>
<dbReference type="EMBL" id="CP002776">
    <property type="protein sequence ID" value="AEG31124.1"/>
    <property type="molecule type" value="Genomic_DNA"/>
</dbReference>
<dbReference type="KEGG" id="tcy:Thicy_0348"/>
<dbReference type="GO" id="GO:1990281">
    <property type="term" value="C:efflux pump complex"/>
    <property type="evidence" value="ECO:0007669"/>
    <property type="project" value="TreeGrafter"/>
</dbReference>
<evidence type="ECO:0000256" key="4">
    <source>
        <dbReference type="ARBA" id="ARBA00022452"/>
    </source>
</evidence>
<comment type="similarity">
    <text evidence="2">Belongs to the outer membrane factor (OMF) (TC 1.B.17) family.</text>
</comment>
<dbReference type="Gene3D" id="1.20.1600.10">
    <property type="entry name" value="Outer membrane efflux proteins (OEP)"/>
    <property type="match status" value="1"/>
</dbReference>
<feature type="signal peptide" evidence="8">
    <location>
        <begin position="1"/>
        <end position="29"/>
    </location>
</feature>
<keyword evidence="7" id="KW-0998">Cell outer membrane</keyword>
<keyword evidence="5" id="KW-0812">Transmembrane</keyword>
<evidence type="ECO:0000256" key="1">
    <source>
        <dbReference type="ARBA" id="ARBA00004442"/>
    </source>
</evidence>
<evidence type="ECO:0000313" key="10">
    <source>
        <dbReference type="Proteomes" id="UP000009232"/>
    </source>
</evidence>
<dbReference type="PANTHER" id="PTHR30026:SF23">
    <property type="entry name" value="TO APRF-PUTATIVE OUTER MEMBRANE EFFLUX PROTEIN OR SECRETED ALKALINE PHOSPHATASE-RELATED"/>
    <property type="match status" value="1"/>
</dbReference>
<comment type="subcellular location">
    <subcellularLocation>
        <location evidence="1">Cell outer membrane</location>
    </subcellularLocation>
</comment>
<feature type="chain" id="PRO_5003334737" evidence="8">
    <location>
        <begin position="30"/>
        <end position="540"/>
    </location>
</feature>
<gene>
    <name evidence="9" type="ordered locus">Thicy_0348</name>
</gene>
<dbReference type="Proteomes" id="UP000009232">
    <property type="component" value="Chromosome"/>
</dbReference>
<name>F6DAF8_THICA</name>